<dbReference type="GO" id="GO:0016020">
    <property type="term" value="C:membrane"/>
    <property type="evidence" value="ECO:0007669"/>
    <property type="project" value="UniProtKB-SubCell"/>
</dbReference>
<reference evidence="9 10" key="1">
    <citation type="submission" date="2023-03" db="EMBL/GenBank/DDBJ databases">
        <title>High-quality genome of Scylla paramamosain provides insights in environmental adaptation.</title>
        <authorList>
            <person name="Zhang L."/>
        </authorList>
    </citation>
    <scope>NUCLEOTIDE SEQUENCE [LARGE SCALE GENOMIC DNA]</scope>
    <source>
        <strain evidence="9">LZ_2023a</strain>
        <tissue evidence="9">Muscle</tissue>
    </source>
</reference>
<evidence type="ECO:0000256" key="6">
    <source>
        <dbReference type="SAM" id="Phobius"/>
    </source>
</evidence>
<dbReference type="PANTHER" id="PTHR23278">
    <property type="entry name" value="SIDESTEP PROTEIN"/>
    <property type="match status" value="1"/>
</dbReference>
<protein>
    <recommendedName>
        <fullName evidence="11">Nephrin</fullName>
    </recommendedName>
</protein>
<dbReference type="Pfam" id="PF00047">
    <property type="entry name" value="ig"/>
    <property type="match status" value="1"/>
</dbReference>
<dbReference type="Pfam" id="PF08205">
    <property type="entry name" value="C2-set_2"/>
    <property type="match status" value="1"/>
</dbReference>
<feature type="domain" description="Ig-like" evidence="7">
    <location>
        <begin position="260"/>
        <end position="356"/>
    </location>
</feature>
<dbReference type="Proteomes" id="UP001487740">
    <property type="component" value="Unassembled WGS sequence"/>
</dbReference>
<feature type="domain" description="Ig-like" evidence="7">
    <location>
        <begin position="361"/>
        <end position="453"/>
    </location>
</feature>
<evidence type="ECO:0008006" key="11">
    <source>
        <dbReference type="Google" id="ProtNLM"/>
    </source>
</evidence>
<keyword evidence="3 6" id="KW-0472">Membrane</keyword>
<name>A0AAW0UD46_SCYPA</name>
<sequence>MLAFLPATKILTEGNLHLVCWVKGWLVVVEGEACVGWGIGPLTEVRSLEGQRVMLPCEVAPPIPGDDIILVLFYRGALGTPIYSIDGRNGPVHRAQHWSDEDTLQKRAYFDMTSHPPGLVLHPVTASDEDEYRCRVDFKSSPTRNVRVNLTVIVPPRRIKLVSEAGLEVSGLIGPYHVGATLTLQCHVDGGRPPPSVTWWSESVMLDEVVEEQQPGASLNTLSLPALTRGDLYRVLTCKASNSNLSVPLAAAVTVDMSFPPLEVRILGLREGPYSEGQQYKLVCESTGSRPSATITWWKDGMLMTDTRNQVFQEGNVSRSTLHLTPTLADHDTYISCRAANPVVTTAVMEDSTKLNVYYTPRLSLAAGNSVNLDDIKEGDDVYFECGIKANPSIYKVQWFHNGEEIAHNISAGIIQTNQSLALQRLTKTSSGQYTCAASNKHGSSGSNAVQLSVKFSPLCRPGQTHVFGAAKNEQLNITCSVEAHPEPSSFRWAFNSSSEVVDIPSARVRSAGKGRSQVSYVPTRHQDYGSLLCWASNDVGVQRQPCIYHVIHASPPDPVNNCTVENISSSGVGVRCQAGWDGGLAQTFTLSVTHARAHTSRGHQSRKAAPRVLANTSTAPRPEFALTGLEPGTEYLLTIMGVNSKGQSEPVRIGVSTLRDVAEKRTSPVGSALALTSLLGVVLGVLASLLVMAAVVVTLVRRARSQHKPEVKMVYHKGAGGHHLPDEVDDTNPDVIPVNDDHQVQQNSQQTKQQTSQQQQQQQQQVHQTAADVDVNSERQQPSHLDLYDGGQVQPPLTKEYMQGHEGSFYINPGTLMRQGGAGREQDLSLVGGPLAASTPTAAAPSQPPMYHSPHLSTLPMPQYACEAVPYTQAGTPPYSREMSFMPIPSAYRQDLHPHSDVYTPDSYASDLSCMPSPYPSYSLSLGRDGRLAGQQNPACLPPGPHPLGPPPDPDALGTPMTSPWEGSSDRSGSPSHRESSV</sequence>
<feature type="domain" description="Ig-like" evidence="7">
    <location>
        <begin position="6"/>
        <end position="151"/>
    </location>
</feature>
<organism evidence="9 10">
    <name type="scientific">Scylla paramamosain</name>
    <name type="common">Mud crab</name>
    <dbReference type="NCBI Taxonomy" id="85552"/>
    <lineage>
        <taxon>Eukaryota</taxon>
        <taxon>Metazoa</taxon>
        <taxon>Ecdysozoa</taxon>
        <taxon>Arthropoda</taxon>
        <taxon>Crustacea</taxon>
        <taxon>Multicrustacea</taxon>
        <taxon>Malacostraca</taxon>
        <taxon>Eumalacostraca</taxon>
        <taxon>Eucarida</taxon>
        <taxon>Decapoda</taxon>
        <taxon>Pleocyemata</taxon>
        <taxon>Brachyura</taxon>
        <taxon>Eubrachyura</taxon>
        <taxon>Portunoidea</taxon>
        <taxon>Portunidae</taxon>
        <taxon>Portuninae</taxon>
        <taxon>Scylla</taxon>
    </lineage>
</organism>
<dbReference type="InterPro" id="IPR013151">
    <property type="entry name" value="Immunoglobulin_dom"/>
</dbReference>
<dbReference type="Gene3D" id="2.60.40.10">
    <property type="entry name" value="Immunoglobulins"/>
    <property type="match status" value="6"/>
</dbReference>
<evidence type="ECO:0000256" key="2">
    <source>
        <dbReference type="ARBA" id="ARBA00022737"/>
    </source>
</evidence>
<evidence type="ECO:0000256" key="4">
    <source>
        <dbReference type="ARBA" id="ARBA00023157"/>
    </source>
</evidence>
<dbReference type="GO" id="GO:0030154">
    <property type="term" value="P:cell differentiation"/>
    <property type="evidence" value="ECO:0007669"/>
    <property type="project" value="UniProtKB-ARBA"/>
</dbReference>
<dbReference type="PROSITE" id="PS50853">
    <property type="entry name" value="FN3"/>
    <property type="match status" value="1"/>
</dbReference>
<keyword evidence="6" id="KW-1133">Transmembrane helix</keyword>
<dbReference type="AlphaFoldDB" id="A0AAW0UD46"/>
<feature type="domain" description="Ig-like" evidence="7">
    <location>
        <begin position="462"/>
        <end position="538"/>
    </location>
</feature>
<feature type="transmembrane region" description="Helical" evidence="6">
    <location>
        <begin position="674"/>
        <end position="701"/>
    </location>
</feature>
<keyword evidence="10" id="KW-1185">Reference proteome</keyword>
<dbReference type="SUPFAM" id="SSF48726">
    <property type="entry name" value="Immunoglobulin"/>
    <property type="match status" value="5"/>
</dbReference>
<comment type="subcellular location">
    <subcellularLocation>
        <location evidence="1">Membrane</location>
        <topology evidence="1">Single-pass membrane protein</topology>
    </subcellularLocation>
</comment>
<dbReference type="InterPro" id="IPR013098">
    <property type="entry name" value="Ig_I-set"/>
</dbReference>
<evidence type="ECO:0000313" key="10">
    <source>
        <dbReference type="Proteomes" id="UP001487740"/>
    </source>
</evidence>
<proteinExistence type="predicted"/>
<feature type="domain" description="Ig-like" evidence="7">
    <location>
        <begin position="179"/>
        <end position="254"/>
    </location>
</feature>
<dbReference type="InterPro" id="IPR013783">
    <property type="entry name" value="Ig-like_fold"/>
</dbReference>
<comment type="caution">
    <text evidence="9">The sequence shown here is derived from an EMBL/GenBank/DDBJ whole genome shotgun (WGS) entry which is preliminary data.</text>
</comment>
<feature type="region of interest" description="Disordered" evidence="5">
    <location>
        <begin position="712"/>
        <end position="796"/>
    </location>
</feature>
<feature type="compositionally biased region" description="Low complexity" evidence="5">
    <location>
        <begin position="745"/>
        <end position="769"/>
    </location>
</feature>
<dbReference type="SMART" id="SM00409">
    <property type="entry name" value="IG"/>
    <property type="match status" value="4"/>
</dbReference>
<feature type="domain" description="Fibronectin type-III" evidence="8">
    <location>
        <begin position="556"/>
        <end position="662"/>
    </location>
</feature>
<dbReference type="InterPro" id="IPR003598">
    <property type="entry name" value="Ig_sub2"/>
</dbReference>
<dbReference type="CDD" id="cd00096">
    <property type="entry name" value="Ig"/>
    <property type="match status" value="1"/>
</dbReference>
<dbReference type="Pfam" id="PF07679">
    <property type="entry name" value="I-set"/>
    <property type="match status" value="1"/>
</dbReference>
<keyword evidence="4" id="KW-1015">Disulfide bond</keyword>
<evidence type="ECO:0000313" key="9">
    <source>
        <dbReference type="EMBL" id="KAK8398054.1"/>
    </source>
</evidence>
<feature type="compositionally biased region" description="Polar residues" evidence="5">
    <location>
        <begin position="962"/>
        <end position="976"/>
    </location>
</feature>
<dbReference type="InterPro" id="IPR003961">
    <property type="entry name" value="FN3_dom"/>
</dbReference>
<evidence type="ECO:0000256" key="1">
    <source>
        <dbReference type="ARBA" id="ARBA00004167"/>
    </source>
</evidence>
<accession>A0AAW0UD46</accession>
<evidence type="ECO:0000256" key="3">
    <source>
        <dbReference type="ARBA" id="ARBA00023136"/>
    </source>
</evidence>
<dbReference type="GO" id="GO:0009653">
    <property type="term" value="P:anatomical structure morphogenesis"/>
    <property type="evidence" value="ECO:0007669"/>
    <property type="project" value="UniProtKB-ARBA"/>
</dbReference>
<evidence type="ECO:0000259" key="7">
    <source>
        <dbReference type="PROSITE" id="PS50835"/>
    </source>
</evidence>
<keyword evidence="2" id="KW-0677">Repeat</keyword>
<dbReference type="InterPro" id="IPR036179">
    <property type="entry name" value="Ig-like_dom_sf"/>
</dbReference>
<feature type="region of interest" description="Disordered" evidence="5">
    <location>
        <begin position="926"/>
        <end position="983"/>
    </location>
</feature>
<dbReference type="InterPro" id="IPR013162">
    <property type="entry name" value="CD80_C2-set"/>
</dbReference>
<evidence type="ECO:0000259" key="8">
    <source>
        <dbReference type="PROSITE" id="PS50853"/>
    </source>
</evidence>
<dbReference type="SMART" id="SM00060">
    <property type="entry name" value="FN3"/>
    <property type="match status" value="1"/>
</dbReference>
<evidence type="ECO:0000256" key="5">
    <source>
        <dbReference type="SAM" id="MobiDB-lite"/>
    </source>
</evidence>
<dbReference type="PANTHER" id="PTHR23278:SF25">
    <property type="entry name" value="GH14967P"/>
    <property type="match status" value="1"/>
</dbReference>
<dbReference type="CDD" id="cd00063">
    <property type="entry name" value="FN3"/>
    <property type="match status" value="1"/>
</dbReference>
<dbReference type="SUPFAM" id="SSF49265">
    <property type="entry name" value="Fibronectin type III"/>
    <property type="match status" value="1"/>
</dbReference>
<feature type="compositionally biased region" description="Pro residues" evidence="5">
    <location>
        <begin position="941"/>
        <end position="955"/>
    </location>
</feature>
<dbReference type="InterPro" id="IPR003599">
    <property type="entry name" value="Ig_sub"/>
</dbReference>
<gene>
    <name evidence="9" type="ORF">O3P69_003750</name>
</gene>
<dbReference type="EMBL" id="JARAKH010000012">
    <property type="protein sequence ID" value="KAK8398054.1"/>
    <property type="molecule type" value="Genomic_DNA"/>
</dbReference>
<dbReference type="SMART" id="SM00408">
    <property type="entry name" value="IGc2"/>
    <property type="match status" value="3"/>
</dbReference>
<dbReference type="InterPro" id="IPR007110">
    <property type="entry name" value="Ig-like_dom"/>
</dbReference>
<dbReference type="InterPro" id="IPR036116">
    <property type="entry name" value="FN3_sf"/>
</dbReference>
<dbReference type="PROSITE" id="PS50835">
    <property type="entry name" value="IG_LIKE"/>
    <property type="match status" value="5"/>
</dbReference>
<keyword evidence="6" id="KW-0812">Transmembrane</keyword>